<dbReference type="Proteomes" id="UP001589894">
    <property type="component" value="Unassembled WGS sequence"/>
</dbReference>
<comment type="caution">
    <text evidence="1">The sequence shown here is derived from an EMBL/GenBank/DDBJ whole genome shotgun (WGS) entry which is preliminary data.</text>
</comment>
<gene>
    <name evidence="1" type="ORF">ACFFHU_27140</name>
</gene>
<dbReference type="Gene3D" id="3.40.50.300">
    <property type="entry name" value="P-loop containing nucleotide triphosphate hydrolases"/>
    <property type="match status" value="1"/>
</dbReference>
<accession>A0ABV6P6A6</accession>
<reference evidence="1 2" key="1">
    <citation type="submission" date="2024-09" db="EMBL/GenBank/DDBJ databases">
        <authorList>
            <person name="Sun Q."/>
            <person name="Mori K."/>
        </authorList>
    </citation>
    <scope>NUCLEOTIDE SEQUENCE [LARGE SCALE GENOMIC DNA]</scope>
    <source>
        <strain evidence="1 2">TBRC 2205</strain>
    </source>
</reference>
<protein>
    <submittedName>
        <fullName evidence="1">Sulfotransferase</fullName>
    </submittedName>
</protein>
<sequence>MRVLYIGGAGRSGSTLLDRMLGALPGVSALGEVVNLWGVVRLTDDYCACGRSYARCDFWVAVGDKAFGGWDQIDLGRVRELRTLALRLRNVPALVGGRLGPRLRGQLAEYAAYTTAVYAAAASLTGAELVVDSSKVPAIALCLRRAAGSDLRMVHLVRDPRGVAYSWTKVVPRLESNVGQTMPRFPPVRSALSWDVHNLGAALAGRSGRPAGRAPEGLPVKRLHYEHLVSDPQGTIRGIGAFVGLDVGSDDLAFLTDDHVNLPVHHMIGGNPMRFRTGRLPLRRDDVWRTALPRRHRRLVTALCAPLLVAYGYPLRTRLDE</sequence>
<dbReference type="RefSeq" id="WP_377343146.1">
    <property type="nucleotide sequence ID" value="NZ_JBHLUE010000026.1"/>
</dbReference>
<dbReference type="PANTHER" id="PTHR10704:SF44">
    <property type="entry name" value="LD35051P-RELATED"/>
    <property type="match status" value="1"/>
</dbReference>
<dbReference type="EMBL" id="JBHLUE010000026">
    <property type="protein sequence ID" value="MFC0567803.1"/>
    <property type="molecule type" value="Genomic_DNA"/>
</dbReference>
<evidence type="ECO:0000313" key="2">
    <source>
        <dbReference type="Proteomes" id="UP001589894"/>
    </source>
</evidence>
<dbReference type="SUPFAM" id="SSF52540">
    <property type="entry name" value="P-loop containing nucleoside triphosphate hydrolases"/>
    <property type="match status" value="1"/>
</dbReference>
<dbReference type="PANTHER" id="PTHR10704">
    <property type="entry name" value="CARBOHYDRATE SULFOTRANSFERASE"/>
    <property type="match status" value="1"/>
</dbReference>
<dbReference type="InterPro" id="IPR051135">
    <property type="entry name" value="Gal/GlcNAc/GalNAc_ST"/>
</dbReference>
<evidence type="ECO:0000313" key="1">
    <source>
        <dbReference type="EMBL" id="MFC0567803.1"/>
    </source>
</evidence>
<organism evidence="1 2">
    <name type="scientific">Plantactinospora siamensis</name>
    <dbReference type="NCBI Taxonomy" id="555372"/>
    <lineage>
        <taxon>Bacteria</taxon>
        <taxon>Bacillati</taxon>
        <taxon>Actinomycetota</taxon>
        <taxon>Actinomycetes</taxon>
        <taxon>Micromonosporales</taxon>
        <taxon>Micromonosporaceae</taxon>
        <taxon>Plantactinospora</taxon>
    </lineage>
</organism>
<proteinExistence type="predicted"/>
<dbReference type="InterPro" id="IPR027417">
    <property type="entry name" value="P-loop_NTPase"/>
</dbReference>
<name>A0ABV6P6A6_9ACTN</name>
<keyword evidence="2" id="KW-1185">Reference proteome</keyword>